<evidence type="ECO:0000313" key="6">
    <source>
        <dbReference type="EMBL" id="SSC64338.1"/>
    </source>
</evidence>
<dbReference type="Proteomes" id="UP000254764">
    <property type="component" value="Unassembled WGS sequence"/>
</dbReference>
<keyword evidence="1 4" id="KW-0378">Hydrolase</keyword>
<gene>
    <name evidence="6" type="ORF">RHIZ70_46</name>
</gene>
<evidence type="ECO:0000256" key="3">
    <source>
        <dbReference type="ARBA" id="ARBA00023098"/>
    </source>
</evidence>
<dbReference type="InterPro" id="IPR002641">
    <property type="entry name" value="PNPLA_dom"/>
</dbReference>
<dbReference type="STRING" id="1336235.GCA_000518785_02529"/>
<keyword evidence="7" id="KW-1185">Reference proteome</keyword>
<organism evidence="6 7">
    <name type="scientific">Ciceribacter selenitireducens ATCC BAA-1503</name>
    <dbReference type="NCBI Taxonomy" id="1336235"/>
    <lineage>
        <taxon>Bacteria</taxon>
        <taxon>Pseudomonadati</taxon>
        <taxon>Pseudomonadota</taxon>
        <taxon>Alphaproteobacteria</taxon>
        <taxon>Hyphomicrobiales</taxon>
        <taxon>Rhizobiaceae</taxon>
        <taxon>Ciceribacter</taxon>
    </lineage>
</organism>
<proteinExistence type="predicted"/>
<feature type="short sequence motif" description="GXSXG" evidence="4">
    <location>
        <begin position="59"/>
        <end position="63"/>
    </location>
</feature>
<evidence type="ECO:0000256" key="2">
    <source>
        <dbReference type="ARBA" id="ARBA00022963"/>
    </source>
</evidence>
<dbReference type="Gene3D" id="3.40.1090.10">
    <property type="entry name" value="Cytosolic phospholipase A2 catalytic domain"/>
    <property type="match status" value="2"/>
</dbReference>
<dbReference type="GO" id="GO:0016787">
    <property type="term" value="F:hydrolase activity"/>
    <property type="evidence" value="ECO:0007669"/>
    <property type="project" value="UniProtKB-UniRule"/>
</dbReference>
<dbReference type="PANTHER" id="PTHR14226:SF29">
    <property type="entry name" value="NEUROPATHY TARGET ESTERASE SWS"/>
    <property type="match status" value="1"/>
</dbReference>
<evidence type="ECO:0000259" key="5">
    <source>
        <dbReference type="PROSITE" id="PS51635"/>
    </source>
</evidence>
<dbReference type="InterPro" id="IPR016035">
    <property type="entry name" value="Acyl_Trfase/lysoPLipase"/>
</dbReference>
<feature type="active site" description="Nucleophile" evidence="4">
    <location>
        <position position="61"/>
    </location>
</feature>
<dbReference type="PANTHER" id="PTHR14226">
    <property type="entry name" value="NEUROPATHY TARGET ESTERASE/SWISS CHEESE D.MELANOGASTER"/>
    <property type="match status" value="1"/>
</dbReference>
<dbReference type="Pfam" id="PF01734">
    <property type="entry name" value="Patatin"/>
    <property type="match status" value="1"/>
</dbReference>
<dbReference type="EMBL" id="UEYP01000010">
    <property type="protein sequence ID" value="SSC64338.1"/>
    <property type="molecule type" value="Genomic_DNA"/>
</dbReference>
<keyword evidence="2 4" id="KW-0442">Lipid degradation</keyword>
<feature type="domain" description="PNPLA" evidence="5">
    <location>
        <begin position="28"/>
        <end position="201"/>
    </location>
</feature>
<feature type="short sequence motif" description="DGA/G" evidence="4">
    <location>
        <begin position="188"/>
        <end position="190"/>
    </location>
</feature>
<dbReference type="GO" id="GO:0016042">
    <property type="term" value="P:lipid catabolic process"/>
    <property type="evidence" value="ECO:0007669"/>
    <property type="project" value="UniProtKB-UniRule"/>
</dbReference>
<accession>A0A376A9D5</accession>
<dbReference type="SUPFAM" id="SSF52151">
    <property type="entry name" value="FabD/lysophospholipase-like"/>
    <property type="match status" value="1"/>
</dbReference>
<name>A0A376A9D5_9HYPH</name>
<evidence type="ECO:0000256" key="1">
    <source>
        <dbReference type="ARBA" id="ARBA00022801"/>
    </source>
</evidence>
<dbReference type="OrthoDB" id="5290098at2"/>
<dbReference type="PROSITE" id="PS51635">
    <property type="entry name" value="PNPLA"/>
    <property type="match status" value="1"/>
</dbReference>
<comment type="caution">
    <text evidence="4">Lacks conserved residue(s) required for the propagation of feature annotation.</text>
</comment>
<keyword evidence="3 4" id="KW-0443">Lipid metabolism</keyword>
<dbReference type="RefSeq" id="WP_115671519.1">
    <property type="nucleotide sequence ID" value="NZ_UEYP01000010.1"/>
</dbReference>
<dbReference type="InterPro" id="IPR050301">
    <property type="entry name" value="NTE"/>
</dbReference>
<evidence type="ECO:0000313" key="7">
    <source>
        <dbReference type="Proteomes" id="UP000254764"/>
    </source>
</evidence>
<protein>
    <recommendedName>
        <fullName evidence="5">PNPLA domain-containing protein</fullName>
    </recommendedName>
</protein>
<evidence type="ECO:0000256" key="4">
    <source>
        <dbReference type="PROSITE-ProRule" id="PRU01161"/>
    </source>
</evidence>
<reference evidence="7" key="1">
    <citation type="submission" date="2018-07" db="EMBL/GenBank/DDBJ databases">
        <authorList>
            <person name="Peiro R."/>
            <person name="Begona"/>
            <person name="Cbmso G."/>
            <person name="Lopez M."/>
            <person name="Gonzalez S."/>
        </authorList>
    </citation>
    <scope>NUCLEOTIDE SEQUENCE [LARGE SCALE GENOMIC DNA]</scope>
</reference>
<sequence>MSAKLEENALTLAPPPLARSSGGPRIGLALGAGGARGFAQIPVIEAFDELGIKPAAIAGSSMGAILGAGMAAGMTGGEIRDYTVETIGHRANVANRLWNLGPSTMRDALGGFKLGQFNLERILRAFLPKEIPGDFAGLAIPFKVIATDYYGQCEVVCETGDLYEALAASAAIPALFMPIQRDGRLMIDGGIFNPVPYDHLSDVADIVVGVDVIGGPDSAGSYVPNRIDSLFGATQLLMQANIALKMKLKQPDIFLRPDVNAFRVLDFLKARQIIEANEVLKDQFKRELELRIEDFIRR</sequence>
<feature type="active site" description="Proton acceptor" evidence="4">
    <location>
        <position position="188"/>
    </location>
</feature>
<dbReference type="AlphaFoldDB" id="A0A376A9D5"/>